<dbReference type="Pfam" id="PF07228">
    <property type="entry name" value="SpoIIE"/>
    <property type="match status" value="1"/>
</dbReference>
<accession>A0A6G3XAL2</accession>
<dbReference type="AlphaFoldDB" id="A0A6G3XAL2"/>
<evidence type="ECO:0000313" key="3">
    <source>
        <dbReference type="EMBL" id="NEE14713.1"/>
    </source>
</evidence>
<dbReference type="InterPro" id="IPR036457">
    <property type="entry name" value="PPM-type-like_dom_sf"/>
</dbReference>
<gene>
    <name evidence="3" type="ORF">G3M58_50630</name>
</gene>
<evidence type="ECO:0000259" key="2">
    <source>
        <dbReference type="Pfam" id="PF07228"/>
    </source>
</evidence>
<dbReference type="EMBL" id="JAAGMN010005286">
    <property type="protein sequence ID" value="NEE14713.1"/>
    <property type="molecule type" value="Genomic_DNA"/>
</dbReference>
<dbReference type="PANTHER" id="PTHR43156:SF2">
    <property type="entry name" value="STAGE II SPORULATION PROTEIN E"/>
    <property type="match status" value="1"/>
</dbReference>
<feature type="non-terminal residue" evidence="3">
    <location>
        <position position="1"/>
    </location>
</feature>
<keyword evidence="1" id="KW-0378">Hydrolase</keyword>
<proteinExistence type="predicted"/>
<sequence>TCLYAVYDPANGSCTMARAGHPPPVVVLPDNTVSFPDLPTGPPLGLGGLPFESLEIELPEGSLLGLYTDGLIEGADKDLG</sequence>
<feature type="non-terminal residue" evidence="3">
    <location>
        <position position="80"/>
    </location>
</feature>
<protein>
    <submittedName>
        <fullName evidence="3">Serine/threonine-protein phosphatase</fullName>
    </submittedName>
</protein>
<dbReference type="InterPro" id="IPR001932">
    <property type="entry name" value="PPM-type_phosphatase-like_dom"/>
</dbReference>
<dbReference type="InterPro" id="IPR052016">
    <property type="entry name" value="Bact_Sigma-Reg"/>
</dbReference>
<dbReference type="GO" id="GO:0016791">
    <property type="term" value="F:phosphatase activity"/>
    <property type="evidence" value="ECO:0007669"/>
    <property type="project" value="TreeGrafter"/>
</dbReference>
<organism evidence="3">
    <name type="scientific">Streptomyces sp. SID7499</name>
    <dbReference type="NCBI Taxonomy" id="2706086"/>
    <lineage>
        <taxon>Bacteria</taxon>
        <taxon>Bacillati</taxon>
        <taxon>Actinomycetota</taxon>
        <taxon>Actinomycetes</taxon>
        <taxon>Kitasatosporales</taxon>
        <taxon>Streptomycetaceae</taxon>
        <taxon>Streptomyces</taxon>
    </lineage>
</organism>
<comment type="caution">
    <text evidence="3">The sequence shown here is derived from an EMBL/GenBank/DDBJ whole genome shotgun (WGS) entry which is preliminary data.</text>
</comment>
<name>A0A6G3XAL2_9ACTN</name>
<feature type="domain" description="PPM-type phosphatase" evidence="2">
    <location>
        <begin position="1"/>
        <end position="78"/>
    </location>
</feature>
<dbReference type="PANTHER" id="PTHR43156">
    <property type="entry name" value="STAGE II SPORULATION PROTEIN E-RELATED"/>
    <property type="match status" value="1"/>
</dbReference>
<reference evidence="3" key="1">
    <citation type="submission" date="2020-01" db="EMBL/GenBank/DDBJ databases">
        <title>Insect and environment-associated Actinomycetes.</title>
        <authorList>
            <person name="Currrie C."/>
            <person name="Chevrette M."/>
            <person name="Carlson C."/>
            <person name="Stubbendieck R."/>
            <person name="Wendt-Pienkowski E."/>
        </authorList>
    </citation>
    <scope>NUCLEOTIDE SEQUENCE</scope>
    <source>
        <strain evidence="3">SID7499</strain>
    </source>
</reference>
<evidence type="ECO:0000256" key="1">
    <source>
        <dbReference type="ARBA" id="ARBA00022801"/>
    </source>
</evidence>
<dbReference type="Gene3D" id="3.60.40.10">
    <property type="entry name" value="PPM-type phosphatase domain"/>
    <property type="match status" value="1"/>
</dbReference>